<feature type="domain" description="NADH:quinone oxidoreductase/Mrp antiporter transmembrane" evidence="18">
    <location>
        <begin position="104"/>
        <end position="389"/>
    </location>
</feature>
<dbReference type="AlphaFoldDB" id="A0A9E7ZU20"/>
<dbReference type="PANTHER" id="PTHR43507:SF20">
    <property type="entry name" value="NADH-UBIQUINONE OXIDOREDUCTASE CHAIN 4"/>
    <property type="match status" value="1"/>
</dbReference>
<dbReference type="EC" id="7.1.1.2" evidence="4 17"/>
<feature type="transmembrane region" description="Helical" evidence="17">
    <location>
        <begin position="140"/>
        <end position="160"/>
    </location>
</feature>
<gene>
    <name evidence="20" type="primary">ND4</name>
</gene>
<keyword evidence="9" id="KW-1278">Translocase</keyword>
<evidence type="ECO:0000256" key="11">
    <source>
        <dbReference type="ARBA" id="ARBA00022989"/>
    </source>
</evidence>
<dbReference type="GO" id="GO:0003954">
    <property type="term" value="F:NADH dehydrogenase activity"/>
    <property type="evidence" value="ECO:0007669"/>
    <property type="project" value="TreeGrafter"/>
</dbReference>
<evidence type="ECO:0000256" key="9">
    <source>
        <dbReference type="ARBA" id="ARBA00022967"/>
    </source>
</evidence>
<evidence type="ECO:0000256" key="16">
    <source>
        <dbReference type="ARBA" id="ARBA00049551"/>
    </source>
</evidence>
<proteinExistence type="inferred from homology"/>
<dbReference type="GO" id="GO:0008137">
    <property type="term" value="F:NADH dehydrogenase (ubiquinone) activity"/>
    <property type="evidence" value="ECO:0007669"/>
    <property type="project" value="UniProtKB-UniRule"/>
</dbReference>
<keyword evidence="10 17" id="KW-0249">Electron transport</keyword>
<feature type="transmembrane region" description="Helical" evidence="17">
    <location>
        <begin position="107"/>
        <end position="128"/>
    </location>
</feature>
<evidence type="ECO:0000259" key="19">
    <source>
        <dbReference type="Pfam" id="PF01059"/>
    </source>
</evidence>
<comment type="function">
    <text evidence="1">Core subunit of the mitochondrial membrane respiratory chain NADH dehydrogenase (Complex I) that is believed to belong to the minimal assembly required for catalysis. Complex I functions in the transfer of electrons from NADH to the respiratory chain. The immediate electron acceptor for the enzyme is believed to be ubiquinone.</text>
</comment>
<comment type="similarity">
    <text evidence="3 17">Belongs to the complex I subunit 4 family.</text>
</comment>
<keyword evidence="7 17" id="KW-0679">Respiratory chain</keyword>
<comment type="function">
    <text evidence="17">Core subunit of the mitochondrial membrane respiratory chain NADH dehydrogenase (Complex I) which catalyzes electron transfer from NADH through the respiratory chain, using ubiquinone as an electron acceptor. Essential for the catalytic activity and assembly of complex I.</text>
</comment>
<feature type="transmembrane region" description="Helical" evidence="17">
    <location>
        <begin position="54"/>
        <end position="75"/>
    </location>
</feature>
<organism evidence="20">
    <name type="scientific">Neodiprion qinghaiicus</name>
    <dbReference type="NCBI Taxonomy" id="2875978"/>
    <lineage>
        <taxon>Eukaryota</taxon>
        <taxon>Metazoa</taxon>
        <taxon>Ecdysozoa</taxon>
        <taxon>Arthropoda</taxon>
        <taxon>Hexapoda</taxon>
        <taxon>Insecta</taxon>
        <taxon>Pterygota</taxon>
        <taxon>Neoptera</taxon>
        <taxon>Endopterygota</taxon>
        <taxon>Hymenoptera</taxon>
        <taxon>Tenthredinoidea</taxon>
        <taxon>Diprionidae</taxon>
        <taxon>Diprioninae</taxon>
        <taxon>Neodiprion</taxon>
    </lineage>
</organism>
<sequence>MMKFFFYLVFMLFLFNNFWFFQFNLFLLSFFFMFSGSYSFEFKNLSMFLGCDNLSFGLVLLTFWICALMFMSSYFIYNFMIYLRYFILLMYFLVFFLFLSFTVNNLFLFYIFFECSLIPTFCLILGWGSQLDRLQAGLYLLFYTLFASLPLLLGIIYLFLKFKNLNFIYTMENLFKVYLFYLYFFLIFAFLVKLPIFFMHLWLPKAHVEAPVCGSMVLAAIMLKLGGYGLLRIYMYLIKLGNIFNIYLIVLSLVGGIYISLISMFQVDLKSLIAYSSIAHMMIMLSGLLTLMSWGIYGSYLLMISHGLCSSGLFCLVNIVYERLMTRSLFINKGLINYMPSMCLWWFLLCSSNMASPPSLNLLGEILLINSLIMFNKMFFILVILLSFFSACYTLYLYSFTQHGKLNYFFYSFSSGYVREYVLLLLHWFPLNLIILNSEFFILWI</sequence>
<feature type="transmembrane region" description="Helical" evidence="17">
    <location>
        <begin position="342"/>
        <end position="359"/>
    </location>
</feature>
<evidence type="ECO:0000256" key="17">
    <source>
        <dbReference type="RuleBase" id="RU003297"/>
    </source>
</evidence>
<dbReference type="EMBL" id="ON964471">
    <property type="protein sequence ID" value="UZF66147.1"/>
    <property type="molecule type" value="Genomic_DNA"/>
</dbReference>
<dbReference type="PANTHER" id="PTHR43507">
    <property type="entry name" value="NADH-UBIQUINONE OXIDOREDUCTASE CHAIN 4"/>
    <property type="match status" value="1"/>
</dbReference>
<evidence type="ECO:0000256" key="3">
    <source>
        <dbReference type="ARBA" id="ARBA00009025"/>
    </source>
</evidence>
<feature type="domain" description="NADH:ubiquinone oxidoreductase chain 4 N-terminal" evidence="19">
    <location>
        <begin position="1"/>
        <end position="99"/>
    </location>
</feature>
<accession>A0A9E7ZU20</accession>
<dbReference type="GO" id="GO:0042773">
    <property type="term" value="P:ATP synthesis coupled electron transport"/>
    <property type="evidence" value="ECO:0007669"/>
    <property type="project" value="InterPro"/>
</dbReference>
<evidence type="ECO:0000313" key="20">
    <source>
        <dbReference type="EMBL" id="UZF66147.1"/>
    </source>
</evidence>
<evidence type="ECO:0000256" key="5">
    <source>
        <dbReference type="ARBA" id="ARBA00021006"/>
    </source>
</evidence>
<keyword evidence="15 17" id="KW-0472">Membrane</keyword>
<dbReference type="GO" id="GO:0015990">
    <property type="term" value="P:electron transport coupled proton transport"/>
    <property type="evidence" value="ECO:0007669"/>
    <property type="project" value="TreeGrafter"/>
</dbReference>
<evidence type="ECO:0000256" key="10">
    <source>
        <dbReference type="ARBA" id="ARBA00022982"/>
    </source>
</evidence>
<dbReference type="InterPro" id="IPR000260">
    <property type="entry name" value="NADH4_N"/>
</dbReference>
<keyword evidence="11 17" id="KW-1133">Transmembrane helix</keyword>
<evidence type="ECO:0000256" key="6">
    <source>
        <dbReference type="ARBA" id="ARBA00022448"/>
    </source>
</evidence>
<evidence type="ECO:0000256" key="1">
    <source>
        <dbReference type="ARBA" id="ARBA00003257"/>
    </source>
</evidence>
<feature type="transmembrane region" description="Helical" evidence="17">
    <location>
        <begin position="215"/>
        <end position="237"/>
    </location>
</feature>
<keyword evidence="13 17" id="KW-0830">Ubiquinone</keyword>
<feature type="transmembrane region" description="Helical" evidence="17">
    <location>
        <begin position="82"/>
        <end position="101"/>
    </location>
</feature>
<evidence type="ECO:0000256" key="4">
    <source>
        <dbReference type="ARBA" id="ARBA00012944"/>
    </source>
</evidence>
<dbReference type="Pfam" id="PF00361">
    <property type="entry name" value="Proton_antipo_M"/>
    <property type="match status" value="1"/>
</dbReference>
<feature type="transmembrane region" description="Helical" evidence="17">
    <location>
        <begin position="300"/>
        <end position="321"/>
    </location>
</feature>
<evidence type="ECO:0000256" key="13">
    <source>
        <dbReference type="ARBA" id="ARBA00023075"/>
    </source>
</evidence>
<feature type="transmembrane region" description="Helical" evidence="17">
    <location>
        <begin position="243"/>
        <end position="265"/>
    </location>
</feature>
<feature type="transmembrane region" description="Helical" evidence="17">
    <location>
        <begin position="180"/>
        <end position="203"/>
    </location>
</feature>
<dbReference type="GO" id="GO:0031966">
    <property type="term" value="C:mitochondrial membrane"/>
    <property type="evidence" value="ECO:0007669"/>
    <property type="project" value="UniProtKB-SubCell"/>
</dbReference>
<comment type="subcellular location">
    <subcellularLocation>
        <location evidence="2 17">Mitochondrion membrane</location>
        <topology evidence="2 17">Multi-pass membrane protein</topology>
    </subcellularLocation>
</comment>
<feature type="transmembrane region" description="Helical" evidence="17">
    <location>
        <begin position="7"/>
        <end position="34"/>
    </location>
</feature>
<feature type="transmembrane region" description="Helical" evidence="17">
    <location>
        <begin position="272"/>
        <end position="294"/>
    </location>
</feature>
<evidence type="ECO:0000256" key="14">
    <source>
        <dbReference type="ARBA" id="ARBA00023128"/>
    </source>
</evidence>
<dbReference type="Pfam" id="PF01059">
    <property type="entry name" value="Oxidored_q5_N"/>
    <property type="match status" value="1"/>
</dbReference>
<geneLocation type="mitochondrion" evidence="20"/>
<keyword evidence="8 17" id="KW-0812">Transmembrane</keyword>
<feature type="transmembrane region" description="Helical" evidence="17">
    <location>
        <begin position="379"/>
        <end position="400"/>
    </location>
</feature>
<dbReference type="InterPro" id="IPR003918">
    <property type="entry name" value="NADH_UbQ_OxRdtase"/>
</dbReference>
<evidence type="ECO:0000256" key="7">
    <source>
        <dbReference type="ARBA" id="ARBA00022660"/>
    </source>
</evidence>
<feature type="transmembrane region" description="Helical" evidence="17">
    <location>
        <begin position="421"/>
        <end position="444"/>
    </location>
</feature>
<protein>
    <recommendedName>
        <fullName evidence="5 17">NADH-ubiquinone oxidoreductase chain 4</fullName>
        <ecNumber evidence="4 17">7.1.1.2</ecNumber>
    </recommendedName>
</protein>
<dbReference type="PRINTS" id="PR01437">
    <property type="entry name" value="NUOXDRDTASE4"/>
</dbReference>
<evidence type="ECO:0000256" key="12">
    <source>
        <dbReference type="ARBA" id="ARBA00023027"/>
    </source>
</evidence>
<dbReference type="InterPro" id="IPR001750">
    <property type="entry name" value="ND/Mrp_TM"/>
</dbReference>
<dbReference type="GO" id="GO:0048039">
    <property type="term" value="F:ubiquinone binding"/>
    <property type="evidence" value="ECO:0007669"/>
    <property type="project" value="TreeGrafter"/>
</dbReference>
<keyword evidence="6 17" id="KW-0813">Transport</keyword>
<evidence type="ECO:0000256" key="2">
    <source>
        <dbReference type="ARBA" id="ARBA00004225"/>
    </source>
</evidence>
<evidence type="ECO:0000259" key="18">
    <source>
        <dbReference type="Pfam" id="PF00361"/>
    </source>
</evidence>
<name>A0A9E7ZU20_9HYME</name>
<reference evidence="20" key="1">
    <citation type="journal article" date="2022" name="Insects">
        <title>Phylogenomic Analyses of the Tenthredinoidea Support the Familial Rank of Athaliidae (Insecta, Tenthredinoidea).</title>
        <authorList>
            <person name="Niu G."/>
            <person name="Budak M."/>
            <person name="Korkmaz E.M."/>
            <person name="Dogan O."/>
            <person name="Nel A."/>
            <person name="Wan S."/>
            <person name="Cai C."/>
            <person name="Jouault C."/>
            <person name="Li M."/>
            <person name="Wei M."/>
        </authorList>
    </citation>
    <scope>NUCLEOTIDE SEQUENCE</scope>
</reference>
<evidence type="ECO:0000256" key="8">
    <source>
        <dbReference type="ARBA" id="ARBA00022692"/>
    </source>
</evidence>
<reference evidence="20" key="2">
    <citation type="submission" date="2022-07" db="EMBL/GenBank/DDBJ databases">
        <authorList>
            <person name="Niu G."/>
        </authorList>
    </citation>
    <scope>NUCLEOTIDE SEQUENCE</scope>
</reference>
<comment type="catalytic activity">
    <reaction evidence="16 17">
        <text>a ubiquinone + NADH + 5 H(+)(in) = a ubiquinol + NAD(+) + 4 H(+)(out)</text>
        <dbReference type="Rhea" id="RHEA:29091"/>
        <dbReference type="Rhea" id="RHEA-COMP:9565"/>
        <dbReference type="Rhea" id="RHEA-COMP:9566"/>
        <dbReference type="ChEBI" id="CHEBI:15378"/>
        <dbReference type="ChEBI" id="CHEBI:16389"/>
        <dbReference type="ChEBI" id="CHEBI:17976"/>
        <dbReference type="ChEBI" id="CHEBI:57540"/>
        <dbReference type="ChEBI" id="CHEBI:57945"/>
        <dbReference type="EC" id="7.1.1.2"/>
    </reaction>
</comment>
<evidence type="ECO:0000256" key="15">
    <source>
        <dbReference type="ARBA" id="ARBA00023136"/>
    </source>
</evidence>
<keyword evidence="14 17" id="KW-0496">Mitochondrion</keyword>
<keyword evidence="12 17" id="KW-0520">NAD</keyword>